<evidence type="ECO:0000313" key="8">
    <source>
        <dbReference type="RefSeq" id="XP_006864379.1"/>
    </source>
</evidence>
<evidence type="ECO:0000313" key="7">
    <source>
        <dbReference type="Proteomes" id="UP000504623"/>
    </source>
</evidence>
<dbReference type="GO" id="GO:0007088">
    <property type="term" value="P:regulation of mitotic nuclear division"/>
    <property type="evidence" value="ECO:0007669"/>
    <property type="project" value="TreeGrafter"/>
</dbReference>
<reference evidence="8" key="1">
    <citation type="submission" date="2025-08" db="UniProtKB">
        <authorList>
            <consortium name="RefSeq"/>
        </authorList>
    </citation>
    <scope>IDENTIFICATION</scope>
    <source>
        <tissue evidence="8">Spleen</tissue>
    </source>
</reference>
<dbReference type="PANTHER" id="PTHR14728">
    <property type="entry name" value="PROTEIN AURORA BOREALIS"/>
    <property type="match status" value="1"/>
</dbReference>
<feature type="compositionally biased region" description="Polar residues" evidence="6">
    <location>
        <begin position="29"/>
        <end position="46"/>
    </location>
</feature>
<evidence type="ECO:0000256" key="4">
    <source>
        <dbReference type="ARBA" id="ARBA00022776"/>
    </source>
</evidence>
<dbReference type="RefSeq" id="XP_006864379.1">
    <property type="nucleotide sequence ID" value="XM_006864317.1"/>
</dbReference>
<dbReference type="OrthoDB" id="10020858at2759"/>
<dbReference type="PRINTS" id="PR02038">
    <property type="entry name" value="AURORABORA"/>
</dbReference>
<comment type="similarity">
    <text evidence="1">Belongs to the BORA family.</text>
</comment>
<dbReference type="Pfam" id="PF15280">
    <property type="entry name" value="BORA_N"/>
    <property type="match status" value="1"/>
</dbReference>
<name>A0A9B0TPQ7_CHRAS</name>
<organism evidence="7 8">
    <name type="scientific">Chrysochloris asiatica</name>
    <name type="common">Cape golden mole</name>
    <dbReference type="NCBI Taxonomy" id="185453"/>
    <lineage>
        <taxon>Eukaryota</taxon>
        <taxon>Metazoa</taxon>
        <taxon>Chordata</taxon>
        <taxon>Craniata</taxon>
        <taxon>Vertebrata</taxon>
        <taxon>Euteleostomi</taxon>
        <taxon>Mammalia</taxon>
        <taxon>Eutheria</taxon>
        <taxon>Afrotheria</taxon>
        <taxon>Chrysochloridae</taxon>
        <taxon>Chrysochlorinae</taxon>
        <taxon>Chrysochloris</taxon>
    </lineage>
</organism>
<dbReference type="GO" id="GO:0060236">
    <property type="term" value="P:regulation of mitotic spindle organization"/>
    <property type="evidence" value="ECO:0007669"/>
    <property type="project" value="TreeGrafter"/>
</dbReference>
<keyword evidence="4" id="KW-0498">Mitosis</keyword>
<keyword evidence="5" id="KW-0131">Cell cycle</keyword>
<dbReference type="AlphaFoldDB" id="A0A9B0TPQ7"/>
<dbReference type="InterPro" id="IPR023252">
    <property type="entry name" value="Aurora_borealis_protein"/>
</dbReference>
<evidence type="ECO:0000256" key="1">
    <source>
        <dbReference type="ARBA" id="ARBA00010963"/>
    </source>
</evidence>
<evidence type="ECO:0000256" key="6">
    <source>
        <dbReference type="SAM" id="MobiDB-lite"/>
    </source>
</evidence>
<evidence type="ECO:0000256" key="5">
    <source>
        <dbReference type="ARBA" id="ARBA00023306"/>
    </source>
</evidence>
<sequence>MGDVKESKMQITPETPGRITVLNPFESPSDYSNLHEQTVSSPSVFKSTKLQTPREFRWSIDQLAVMNPVEIDPEDIHRQALYLSHSRIDKDVEDKRQKAIEEFFTKDVIVPSPWTDHDGKQLSQCHPSKCKNINSESPTGSQLTIHPEKSNAACQTLLSLPVDFNLENILGDYFRADEFADQSPGNLSSSSLRRKLFLDANGSMSDSLSPVSPRSPRSGAQASLEVFYSIDLSPVQCESPAQTPSSGQFSSSPIQDNVKKYSLGSIASHSPISSSPTFSPVAFQIGKTPISEQRKFVFHSPDASSGITSNGIPNPRIGSPYIDGCSSIKNWSPMRLEMCGGGAKCRTSLIRIPFTLEAHSEDEEDKENTPPTDVSLAAVDAAGGQLCQLDYDGFPHGARLVVTAMSITQNQSSASEKGLALSQDAESEKENNTVDMVDENTFHLQEAGGSRSPPMTDFMSGMACSIENSHMCMLPLAESSVIPDSTSQMDSGYNTQSSGSSNIMDTIGAESYCKDSDVPTCEVENKSFIFDTAKNHTHTHLFCFLNKFS</sequence>
<dbReference type="GO" id="GO:0019901">
    <property type="term" value="F:protein kinase binding"/>
    <property type="evidence" value="ECO:0007669"/>
    <property type="project" value="TreeGrafter"/>
</dbReference>
<evidence type="ECO:0000256" key="2">
    <source>
        <dbReference type="ARBA" id="ARBA00020055"/>
    </source>
</evidence>
<dbReference type="PANTHER" id="PTHR14728:SF2">
    <property type="entry name" value="PROTEIN AURORA BOREALIS"/>
    <property type="match status" value="1"/>
</dbReference>
<feature type="region of interest" description="Disordered" evidence="6">
    <location>
        <begin position="412"/>
        <end position="431"/>
    </location>
</feature>
<dbReference type="CTD" id="79866"/>
<keyword evidence="7" id="KW-1185">Reference proteome</keyword>
<protein>
    <recommendedName>
        <fullName evidence="2">Protein aurora borealis</fullName>
    </recommendedName>
</protein>
<gene>
    <name evidence="8" type="primary">BORA</name>
</gene>
<dbReference type="GO" id="GO:0051301">
    <property type="term" value="P:cell division"/>
    <property type="evidence" value="ECO:0007669"/>
    <property type="project" value="UniProtKB-KW"/>
</dbReference>
<dbReference type="GO" id="GO:0005737">
    <property type="term" value="C:cytoplasm"/>
    <property type="evidence" value="ECO:0007669"/>
    <property type="project" value="TreeGrafter"/>
</dbReference>
<evidence type="ECO:0000256" key="3">
    <source>
        <dbReference type="ARBA" id="ARBA00022618"/>
    </source>
</evidence>
<dbReference type="GO" id="GO:0005634">
    <property type="term" value="C:nucleus"/>
    <property type="evidence" value="ECO:0007669"/>
    <property type="project" value="TreeGrafter"/>
</dbReference>
<feature type="region of interest" description="Disordered" evidence="6">
    <location>
        <begin position="1"/>
        <end position="46"/>
    </location>
</feature>
<dbReference type="Proteomes" id="UP000504623">
    <property type="component" value="Unplaced"/>
</dbReference>
<keyword evidence="3" id="KW-0132">Cell division</keyword>
<dbReference type="GeneID" id="102815344"/>
<accession>A0A9B0TPQ7</accession>
<proteinExistence type="inferred from homology"/>